<dbReference type="WBParaSite" id="ECPE_0001766601-mRNA-1">
    <property type="protein sequence ID" value="ECPE_0001766601-mRNA-1"/>
    <property type="gene ID" value="ECPE_0001766601"/>
</dbReference>
<reference evidence="3" key="1">
    <citation type="submission" date="2016-06" db="UniProtKB">
        <authorList>
            <consortium name="WormBaseParasite"/>
        </authorList>
    </citation>
    <scope>IDENTIFICATION</scope>
</reference>
<gene>
    <name evidence="1" type="ORF">ECPE_LOCUS17621</name>
</gene>
<keyword evidence="2" id="KW-1185">Reference proteome</keyword>
<accession>A0A183BEI6</accession>
<dbReference type="AlphaFoldDB" id="A0A183BEI6"/>
<dbReference type="InterPro" id="IPR043128">
    <property type="entry name" value="Rev_trsase/Diguanyl_cyclase"/>
</dbReference>
<dbReference type="Gene3D" id="3.30.70.270">
    <property type="match status" value="1"/>
</dbReference>
<dbReference type="Proteomes" id="UP000272942">
    <property type="component" value="Unassembled WGS sequence"/>
</dbReference>
<proteinExistence type="predicted"/>
<dbReference type="OrthoDB" id="6147533at2759"/>
<reference evidence="1 2" key="2">
    <citation type="submission" date="2018-11" db="EMBL/GenBank/DDBJ databases">
        <authorList>
            <consortium name="Pathogen Informatics"/>
        </authorList>
    </citation>
    <scope>NUCLEOTIDE SEQUENCE [LARGE SCALE GENOMIC DNA]</scope>
    <source>
        <strain evidence="1 2">Egypt</strain>
    </source>
</reference>
<evidence type="ECO:0000313" key="2">
    <source>
        <dbReference type="Proteomes" id="UP000272942"/>
    </source>
</evidence>
<evidence type="ECO:0000313" key="1">
    <source>
        <dbReference type="EMBL" id="VDP94923.1"/>
    </source>
</evidence>
<organism evidence="3">
    <name type="scientific">Echinostoma caproni</name>
    <dbReference type="NCBI Taxonomy" id="27848"/>
    <lineage>
        <taxon>Eukaryota</taxon>
        <taxon>Metazoa</taxon>
        <taxon>Spiralia</taxon>
        <taxon>Lophotrochozoa</taxon>
        <taxon>Platyhelminthes</taxon>
        <taxon>Trematoda</taxon>
        <taxon>Digenea</taxon>
        <taxon>Plagiorchiida</taxon>
        <taxon>Echinostomata</taxon>
        <taxon>Echinostomatoidea</taxon>
        <taxon>Echinostomatidae</taxon>
        <taxon>Echinostoma</taxon>
    </lineage>
</organism>
<evidence type="ECO:0000313" key="3">
    <source>
        <dbReference type="WBParaSite" id="ECPE_0001766601-mRNA-1"/>
    </source>
</evidence>
<sequence>MSNVHTRLQRLIVKCSNNTEGMNVQPDSLEDYGEPVFLKRRVIPYGQREGVLQTLEKMEHDKVITRVTSRIFRAAIDGVFRGPDGVLALQYDVIVFGKTKAEHDDRRLKLFERFAPNNVSIRASRCVFSEP</sequence>
<dbReference type="EMBL" id="UZAN01070368">
    <property type="protein sequence ID" value="VDP94923.1"/>
    <property type="molecule type" value="Genomic_DNA"/>
</dbReference>
<protein>
    <submittedName>
        <fullName evidence="3">Velvet domain-containing protein</fullName>
    </submittedName>
</protein>
<name>A0A183BEI6_9TREM</name>